<comment type="catalytic activity">
    <reaction evidence="5">
        <text>a 5'-end (N(2),N(7)-dimethyl 5'-triphosphoguanosine)-ribonucleoside in snRNA + S-adenosyl-L-methionine = a 5'-end (N(2),N(2),N(7)-trimethyl 5'-triphosphoguanosine)-ribonucleoside in snRNA + S-adenosyl-L-homocysteine + H(+)</text>
        <dbReference type="Rhea" id="RHEA:78479"/>
        <dbReference type="Rhea" id="RHEA-COMP:19087"/>
        <dbReference type="Rhea" id="RHEA-COMP:19089"/>
        <dbReference type="ChEBI" id="CHEBI:15378"/>
        <dbReference type="ChEBI" id="CHEBI:57856"/>
        <dbReference type="ChEBI" id="CHEBI:59789"/>
        <dbReference type="ChEBI" id="CHEBI:167623"/>
        <dbReference type="ChEBI" id="CHEBI:172880"/>
    </reaction>
    <physiologicalReaction direction="left-to-right" evidence="5">
        <dbReference type="Rhea" id="RHEA:78480"/>
    </physiologicalReaction>
</comment>
<reference evidence="9" key="1">
    <citation type="submission" date="2022-07" db="EMBL/GenBank/DDBJ databases">
        <title>Phylogenomic reconstructions and comparative analyses of Kickxellomycotina fungi.</title>
        <authorList>
            <person name="Reynolds N.K."/>
            <person name="Stajich J.E."/>
            <person name="Barry K."/>
            <person name="Grigoriev I.V."/>
            <person name="Crous P."/>
            <person name="Smith M.E."/>
        </authorList>
    </citation>
    <scope>NUCLEOTIDE SEQUENCE</scope>
    <source>
        <strain evidence="9">RSA 1196</strain>
    </source>
</reference>
<comment type="catalytic activity">
    <reaction evidence="4">
        <text>a 5'-end (N(7)-methyl 5'-triphosphoguanosine)-ribonucleoside in snoRNA + S-adenosyl-L-methionine = a 5'-end (N(2),N(7)-dimethyl 5'-triphosphoguanosine)-ribonucleoside in snoRNA + S-adenosyl-L-homocysteine + H(+)</text>
        <dbReference type="Rhea" id="RHEA:78475"/>
        <dbReference type="Rhea" id="RHEA-COMP:19086"/>
        <dbReference type="Rhea" id="RHEA-COMP:19088"/>
        <dbReference type="ChEBI" id="CHEBI:15378"/>
        <dbReference type="ChEBI" id="CHEBI:57856"/>
        <dbReference type="ChEBI" id="CHEBI:59789"/>
        <dbReference type="ChEBI" id="CHEBI:156461"/>
        <dbReference type="ChEBI" id="CHEBI:172880"/>
    </reaction>
    <physiologicalReaction direction="left-to-right" evidence="4">
        <dbReference type="Rhea" id="RHEA:78476"/>
    </physiologicalReaction>
</comment>
<evidence type="ECO:0000256" key="6">
    <source>
        <dbReference type="ARBA" id="ARBA00049075"/>
    </source>
</evidence>
<evidence type="ECO:0000313" key="9">
    <source>
        <dbReference type="EMBL" id="KAJ1954718.1"/>
    </source>
</evidence>
<dbReference type="CDD" id="cd02440">
    <property type="entry name" value="AdoMet_MTases"/>
    <property type="match status" value="1"/>
</dbReference>
<feature type="compositionally biased region" description="Polar residues" evidence="8">
    <location>
        <begin position="34"/>
        <end position="46"/>
    </location>
</feature>
<gene>
    <name evidence="9" type="primary">tgs1</name>
    <name evidence="9" type="ORF">IWQ62_005689</name>
</gene>
<evidence type="ECO:0000256" key="2">
    <source>
        <dbReference type="ARBA" id="ARBA00025783"/>
    </source>
</evidence>
<dbReference type="PANTHER" id="PTHR14741:SF32">
    <property type="entry name" value="TRIMETHYLGUANOSINE SYNTHASE"/>
    <property type="match status" value="1"/>
</dbReference>
<feature type="region of interest" description="Disordered" evidence="8">
    <location>
        <begin position="27"/>
        <end position="81"/>
    </location>
</feature>
<dbReference type="PANTHER" id="PTHR14741">
    <property type="entry name" value="S-ADENOSYLMETHIONINE-DEPENDENT METHYLTRANSFERASE RELATED"/>
    <property type="match status" value="1"/>
</dbReference>
<evidence type="ECO:0000256" key="5">
    <source>
        <dbReference type="ARBA" id="ARBA00048763"/>
    </source>
</evidence>
<dbReference type="SUPFAM" id="SSF53335">
    <property type="entry name" value="S-adenosyl-L-methionine-dependent methyltransferases"/>
    <property type="match status" value="1"/>
</dbReference>
<keyword evidence="10" id="KW-1185">Reference proteome</keyword>
<comment type="caution">
    <text evidence="9">The sequence shown here is derived from an EMBL/GenBank/DDBJ whole genome shotgun (WGS) entry which is preliminary data.</text>
</comment>
<dbReference type="AlphaFoldDB" id="A0A9W8E0S6"/>
<dbReference type="InterPro" id="IPR019012">
    <property type="entry name" value="RNA_cap_Gua-N2-MeTrfase"/>
</dbReference>
<feature type="non-terminal residue" evidence="9">
    <location>
        <position position="312"/>
    </location>
</feature>
<name>A0A9W8E0S6_9FUNG</name>
<proteinExistence type="inferred from homology"/>
<sequence length="312" mass="34228">MANETPDVTPKRGLMRSIFSFIFKPFQGSAPGVVTNTPKGSKSQSEPVKLASPEPTPVDSGTTTPVDLSAPTPKKRILSTAETPKAVPCNVIPTESPVQLVHSPADEPSLMPTNPSSASKKRRKRKRGENQAGASPVKTASTEASPAKPREQAMPKSRSAKNAKRQWMTSKDIYPGTITEVPRQLIKYWHQRYNLFSQYDKGIWMDEQGWYSVTPEAIAHDIAKRCEGKTVIDAFCGVGGNTIQFAQVCTRVIAIDIDPQRLECAKHNAEVYGVADKIEFILGDFFDLASRLSADVVFLSPPWGGPEYNQEP</sequence>
<protein>
    <recommendedName>
        <fullName evidence="1">Trimethylguanosine synthase</fullName>
    </recommendedName>
    <alternativeName>
        <fullName evidence="7">Cap-specific guanine-N(2) methyltransferase</fullName>
    </alternativeName>
</protein>
<comment type="catalytic activity">
    <reaction evidence="6">
        <text>a 5'-end (N(7)-methyl 5'-triphosphoguanosine)-ribonucleoside in snRNA + S-adenosyl-L-methionine = a 5'-end (N(2),N(7)-dimethyl 5'-triphosphoguanosine)-ribonucleoside in snRNA + S-adenosyl-L-homocysteine + H(+)</text>
        <dbReference type="Rhea" id="RHEA:78471"/>
        <dbReference type="Rhea" id="RHEA-COMP:19085"/>
        <dbReference type="Rhea" id="RHEA-COMP:19087"/>
        <dbReference type="ChEBI" id="CHEBI:15378"/>
        <dbReference type="ChEBI" id="CHEBI:57856"/>
        <dbReference type="ChEBI" id="CHEBI:59789"/>
        <dbReference type="ChEBI" id="CHEBI:156461"/>
        <dbReference type="ChEBI" id="CHEBI:172880"/>
    </reaction>
    <physiologicalReaction direction="left-to-right" evidence="6">
        <dbReference type="Rhea" id="RHEA:78472"/>
    </physiologicalReaction>
</comment>
<feature type="region of interest" description="Disordered" evidence="8">
    <location>
        <begin position="101"/>
        <end position="167"/>
    </location>
</feature>
<dbReference type="Pfam" id="PF09445">
    <property type="entry name" value="Methyltransf_15"/>
    <property type="match status" value="1"/>
</dbReference>
<dbReference type="Gene3D" id="3.40.50.150">
    <property type="entry name" value="Vaccinia Virus protein VP39"/>
    <property type="match status" value="1"/>
</dbReference>
<evidence type="ECO:0000256" key="4">
    <source>
        <dbReference type="ARBA" id="ARBA00048740"/>
    </source>
</evidence>
<dbReference type="GO" id="GO:0005634">
    <property type="term" value="C:nucleus"/>
    <property type="evidence" value="ECO:0007669"/>
    <property type="project" value="TreeGrafter"/>
</dbReference>
<dbReference type="Proteomes" id="UP001150925">
    <property type="component" value="Unassembled WGS sequence"/>
</dbReference>
<dbReference type="InterPro" id="IPR029063">
    <property type="entry name" value="SAM-dependent_MTases_sf"/>
</dbReference>
<evidence type="ECO:0000256" key="1">
    <source>
        <dbReference type="ARBA" id="ARBA00018517"/>
    </source>
</evidence>
<comment type="catalytic activity">
    <reaction evidence="3">
        <text>a 5'-end (N(2),N(7)-dimethyl 5'-triphosphoguanosine)-ribonucleoside in snoRNA + S-adenosyl-L-methionine = a 5'-end (N(2),N(2),N(7)-trimethyl 5'-triphosphoguanosine)-ribonucleoside in snoRNA + S-adenosyl-L-homocysteine + H(+)</text>
        <dbReference type="Rhea" id="RHEA:78507"/>
        <dbReference type="Rhea" id="RHEA-COMP:19088"/>
        <dbReference type="Rhea" id="RHEA-COMP:19090"/>
        <dbReference type="ChEBI" id="CHEBI:15378"/>
        <dbReference type="ChEBI" id="CHEBI:57856"/>
        <dbReference type="ChEBI" id="CHEBI:59789"/>
        <dbReference type="ChEBI" id="CHEBI:167623"/>
        <dbReference type="ChEBI" id="CHEBI:172880"/>
    </reaction>
    <physiologicalReaction direction="left-to-right" evidence="3">
        <dbReference type="Rhea" id="RHEA:78508"/>
    </physiologicalReaction>
</comment>
<dbReference type="GO" id="GO:0071164">
    <property type="term" value="F:RNA cap trimethylguanosine synthase activity"/>
    <property type="evidence" value="ECO:0007669"/>
    <property type="project" value="TreeGrafter"/>
</dbReference>
<comment type="similarity">
    <text evidence="2">Belongs to the methyltransferase superfamily. Trimethylguanosine synthase family.</text>
</comment>
<dbReference type="EMBL" id="JANBPY010002504">
    <property type="protein sequence ID" value="KAJ1954718.1"/>
    <property type="molecule type" value="Genomic_DNA"/>
</dbReference>
<accession>A0A9W8E0S6</accession>
<evidence type="ECO:0000256" key="3">
    <source>
        <dbReference type="ARBA" id="ARBA00047418"/>
    </source>
</evidence>
<evidence type="ECO:0000313" key="10">
    <source>
        <dbReference type="Proteomes" id="UP001150925"/>
    </source>
</evidence>
<dbReference type="OrthoDB" id="194443at2759"/>
<evidence type="ECO:0000256" key="7">
    <source>
        <dbReference type="ARBA" id="ARBA00049790"/>
    </source>
</evidence>
<evidence type="ECO:0000256" key="8">
    <source>
        <dbReference type="SAM" id="MobiDB-lite"/>
    </source>
</evidence>
<organism evidence="9 10">
    <name type="scientific">Dispira parvispora</name>
    <dbReference type="NCBI Taxonomy" id="1520584"/>
    <lineage>
        <taxon>Eukaryota</taxon>
        <taxon>Fungi</taxon>
        <taxon>Fungi incertae sedis</taxon>
        <taxon>Zoopagomycota</taxon>
        <taxon>Kickxellomycotina</taxon>
        <taxon>Dimargaritomycetes</taxon>
        <taxon>Dimargaritales</taxon>
        <taxon>Dimargaritaceae</taxon>
        <taxon>Dispira</taxon>
    </lineage>
</organism>